<dbReference type="PANTHER" id="PTHR43649">
    <property type="entry name" value="ARABINOSE-BINDING PROTEIN-RELATED"/>
    <property type="match status" value="1"/>
</dbReference>
<proteinExistence type="predicted"/>
<dbReference type="Gene3D" id="3.40.190.10">
    <property type="entry name" value="Periplasmic binding protein-like II"/>
    <property type="match status" value="1"/>
</dbReference>
<dbReference type="SUPFAM" id="SSF53850">
    <property type="entry name" value="Periplasmic binding protein-like II"/>
    <property type="match status" value="1"/>
</dbReference>
<organism evidence="1">
    <name type="scientific">marine sediment metagenome</name>
    <dbReference type="NCBI Taxonomy" id="412755"/>
    <lineage>
        <taxon>unclassified sequences</taxon>
        <taxon>metagenomes</taxon>
        <taxon>ecological metagenomes</taxon>
    </lineage>
</organism>
<gene>
    <name evidence="1" type="ORF">LCGC14_0016870</name>
</gene>
<protein>
    <recommendedName>
        <fullName evidence="2">Extracellular solute-binding protein</fullName>
    </recommendedName>
</protein>
<comment type="caution">
    <text evidence="1">The sequence shown here is derived from an EMBL/GenBank/DDBJ whole genome shotgun (WGS) entry which is preliminary data.</text>
</comment>
<evidence type="ECO:0008006" key="2">
    <source>
        <dbReference type="Google" id="ProtNLM"/>
    </source>
</evidence>
<accession>A0A0F9W1M7</accession>
<evidence type="ECO:0000313" key="1">
    <source>
        <dbReference type="EMBL" id="KKO11211.1"/>
    </source>
</evidence>
<dbReference type="InterPro" id="IPR006059">
    <property type="entry name" value="SBP"/>
</dbReference>
<dbReference type="Pfam" id="PF13416">
    <property type="entry name" value="SBP_bac_8"/>
    <property type="match status" value="1"/>
</dbReference>
<dbReference type="PANTHER" id="PTHR43649:SF12">
    <property type="entry name" value="DIACETYLCHITOBIOSE BINDING PROTEIN DASA"/>
    <property type="match status" value="1"/>
</dbReference>
<dbReference type="AlphaFoldDB" id="A0A0F9W1M7"/>
<name>A0A0F9W1M7_9ZZZZ</name>
<dbReference type="EMBL" id="LAZR01000003">
    <property type="protein sequence ID" value="KKO11211.1"/>
    <property type="molecule type" value="Genomic_DNA"/>
</dbReference>
<dbReference type="InterPro" id="IPR050490">
    <property type="entry name" value="Bact_solute-bd_prot1"/>
</dbReference>
<reference evidence="1" key="1">
    <citation type="journal article" date="2015" name="Nature">
        <title>Complex archaea that bridge the gap between prokaryotes and eukaryotes.</title>
        <authorList>
            <person name="Spang A."/>
            <person name="Saw J.H."/>
            <person name="Jorgensen S.L."/>
            <person name="Zaremba-Niedzwiedzka K."/>
            <person name="Martijn J."/>
            <person name="Lind A.E."/>
            <person name="van Eijk R."/>
            <person name="Schleper C."/>
            <person name="Guy L."/>
            <person name="Ettema T.J."/>
        </authorList>
    </citation>
    <scope>NUCLEOTIDE SEQUENCE</scope>
</reference>
<sequence>MTLRKAIGKYMGPAVLVATMLAASVQVLLVHARYEAPGVETISICHWQLESGFRDALDVLIEEYEELYHARTGKRIKIIQVPIGERGYRQFVNTGLIGGMAPDIIEQGKAKTTEEDGYIVRFYLPLGQYINEPNPYNDQTPHEGVPWKDTFVDGLSGSYHRGLREYYQIPFSLFTVRVYYNRDLLERATGRTTPPKTYGELLDICREVREYAAREGIALAPIAASKQQAYPFVTAYEDPFLFPLIRRLDLDLNGSIDPFEAYQGYAQGAWSFHSPEFLTAWQCLQEVTGQLQDGWLAAQRDDAVFMFAQGRAVMHATGSWDAKGLFDQAGNRFRIGVFDLPMPGDHPIYSRFVKGPATEANTRGGIPWVINLRTRHPELCIDFLRFCTTAANNARFNRSITWIPVVRGAAMAPELAAFKPRIRGFYGSFNYRISSAIRLIGAGEKWQLYSGDLSPREYADKLMEVYERTAAEGYLDEMAQQRMHYRDLQRSLAALQAAACVDALTQDAAERKGLQFLQSLQDQALYTASNAGRFPGKSETNTTP</sequence>